<dbReference type="SUPFAM" id="SSF52821">
    <property type="entry name" value="Rhodanese/Cell cycle control phosphatase"/>
    <property type="match status" value="1"/>
</dbReference>
<feature type="domain" description="Rhodanese" evidence="7">
    <location>
        <begin position="470"/>
        <end position="557"/>
    </location>
</feature>
<evidence type="ECO:0000256" key="4">
    <source>
        <dbReference type="ARBA" id="ARBA00022827"/>
    </source>
</evidence>
<evidence type="ECO:0000256" key="5">
    <source>
        <dbReference type="ARBA" id="ARBA00023002"/>
    </source>
</evidence>
<dbReference type="InterPro" id="IPR001455">
    <property type="entry name" value="TusA-like"/>
</dbReference>
<dbReference type="Pfam" id="PF07992">
    <property type="entry name" value="Pyr_redox_2"/>
    <property type="match status" value="1"/>
</dbReference>
<dbReference type="SMART" id="SM00450">
    <property type="entry name" value="RHOD"/>
    <property type="match status" value="1"/>
</dbReference>
<comment type="caution">
    <text evidence="8">The sequence shown here is derived from an EMBL/GenBank/DDBJ whole genome shotgun (WGS) entry which is preliminary data.</text>
</comment>
<evidence type="ECO:0000256" key="3">
    <source>
        <dbReference type="ARBA" id="ARBA00022630"/>
    </source>
</evidence>
<dbReference type="PROSITE" id="PS50206">
    <property type="entry name" value="RHODANESE_3"/>
    <property type="match status" value="1"/>
</dbReference>
<evidence type="ECO:0000259" key="7">
    <source>
        <dbReference type="PROSITE" id="PS50206"/>
    </source>
</evidence>
<keyword evidence="3" id="KW-0285">Flavoprotein</keyword>
<dbReference type="InterPro" id="IPR001763">
    <property type="entry name" value="Rhodanese-like_dom"/>
</dbReference>
<dbReference type="InterPro" id="IPR036868">
    <property type="entry name" value="TusA-like_sf"/>
</dbReference>
<dbReference type="InterPro" id="IPR004099">
    <property type="entry name" value="Pyr_nucl-diS_OxRdtase_dimer"/>
</dbReference>
<dbReference type="InterPro" id="IPR023753">
    <property type="entry name" value="FAD/NAD-binding_dom"/>
</dbReference>
<gene>
    <name evidence="8" type="ORF">KME65_13830</name>
</gene>
<dbReference type="EMBL" id="JAHHGM010000013">
    <property type="protein sequence ID" value="MBT2990029.1"/>
    <property type="molecule type" value="Genomic_DNA"/>
</dbReference>
<dbReference type="Pfam" id="PF01206">
    <property type="entry name" value="TusA"/>
    <property type="match status" value="1"/>
</dbReference>
<dbReference type="Gene3D" id="3.50.50.60">
    <property type="entry name" value="FAD/NAD(P)-binding domain"/>
    <property type="match status" value="2"/>
</dbReference>
<protein>
    <submittedName>
        <fullName evidence="8">FAD-dependent oxidoreductase</fullName>
    </submittedName>
</protein>
<comment type="similarity">
    <text evidence="2">Belongs to the class-III pyridine nucleotide-disulfide oxidoreductase family.</text>
</comment>
<comment type="cofactor">
    <cofactor evidence="1">
        <name>FAD</name>
        <dbReference type="ChEBI" id="CHEBI:57692"/>
    </cofactor>
</comment>
<evidence type="ECO:0000256" key="1">
    <source>
        <dbReference type="ARBA" id="ARBA00001974"/>
    </source>
</evidence>
<dbReference type="SUPFAM" id="SSF55424">
    <property type="entry name" value="FAD/NAD-linked reductases, dimerisation (C-terminal) domain"/>
    <property type="match status" value="1"/>
</dbReference>
<keyword evidence="5" id="KW-0560">Oxidoreductase</keyword>
<dbReference type="Proteomes" id="UP000770889">
    <property type="component" value="Unassembled WGS sequence"/>
</dbReference>
<accession>A0A944M9X5</accession>
<evidence type="ECO:0000313" key="8">
    <source>
        <dbReference type="EMBL" id="MBT2990029.1"/>
    </source>
</evidence>
<dbReference type="AlphaFoldDB" id="A0A944M9X5"/>
<dbReference type="InterPro" id="IPR036873">
    <property type="entry name" value="Rhodanese-like_dom_sf"/>
</dbReference>
<name>A0A944M9X5_9GAMM</name>
<evidence type="ECO:0000256" key="6">
    <source>
        <dbReference type="ARBA" id="ARBA00023284"/>
    </source>
</evidence>
<dbReference type="SUPFAM" id="SSF51905">
    <property type="entry name" value="FAD/NAD(P)-binding domain"/>
    <property type="match status" value="1"/>
</dbReference>
<organism evidence="8 9">
    <name type="scientific">Candidatus Thiodiazotropha taylori</name>
    <dbReference type="NCBI Taxonomy" id="2792791"/>
    <lineage>
        <taxon>Bacteria</taxon>
        <taxon>Pseudomonadati</taxon>
        <taxon>Pseudomonadota</taxon>
        <taxon>Gammaproteobacteria</taxon>
        <taxon>Chromatiales</taxon>
        <taxon>Sedimenticolaceae</taxon>
        <taxon>Candidatus Thiodiazotropha</taxon>
    </lineage>
</organism>
<dbReference type="PANTHER" id="PTHR43429:SF1">
    <property type="entry name" value="NAD(P)H SULFUR OXIDOREDUCTASE (COA-DEPENDENT)"/>
    <property type="match status" value="1"/>
</dbReference>
<keyword evidence="4" id="KW-0274">FAD</keyword>
<dbReference type="SUPFAM" id="SSF64307">
    <property type="entry name" value="SirA-like"/>
    <property type="match status" value="1"/>
</dbReference>
<dbReference type="InterPro" id="IPR016156">
    <property type="entry name" value="FAD/NAD-linked_Rdtase_dimer_sf"/>
</dbReference>
<keyword evidence="6" id="KW-0676">Redox-active center</keyword>
<dbReference type="PANTHER" id="PTHR43429">
    <property type="entry name" value="PYRIDINE NUCLEOTIDE-DISULFIDE OXIDOREDUCTASE DOMAIN-CONTAINING"/>
    <property type="match status" value="1"/>
</dbReference>
<dbReference type="Pfam" id="PF00581">
    <property type="entry name" value="Rhodanese"/>
    <property type="match status" value="1"/>
</dbReference>
<evidence type="ECO:0000256" key="2">
    <source>
        <dbReference type="ARBA" id="ARBA00009130"/>
    </source>
</evidence>
<dbReference type="GO" id="GO:0016491">
    <property type="term" value="F:oxidoreductase activity"/>
    <property type="evidence" value="ECO:0007669"/>
    <property type="project" value="UniProtKB-KW"/>
</dbReference>
<dbReference type="Pfam" id="PF02852">
    <property type="entry name" value="Pyr_redox_dim"/>
    <property type="match status" value="1"/>
</dbReference>
<sequence>MDAQTTQRIAIVGGSTGGSSAAAQIRRLSEEAEILLFEKSAHISTAYCGLAYALGGVVPEVDTLIPIEPDQLGQRFNVDVRTRHQVVSIDEVNKTLTVYDSVQDIKYTERYDKLLLSTGASVNIPDIEGVELPGVFGLRTVDDLRSILPWMEEKKPLHAVVVGGGFIGLEVVENLKHSGLDVTLIEEGHQLLMHLDPEMATLLQAELHAHGIEQIFNAGLMRIAAEHDRLLLQLDNQRHILADMVILATGTRPQTQLAESIGIEIGSLGGMVVDNSLCTGIEDIYAVGDAVELPHRIDGRSTLVQLAAPLSQQVRIAALNIVGQPHAYPGVLGTFVCKVFSMTAAAVGYSERALKGQHARYKKVIIPATNHVFFYPDVESLTLKLLFDPMDGWLLGAQAVGGQGTDKRIDVLATAITAKMTIYDLEYLELGYAPPYGAPRDVVNIAGSVGAGLLRNDIRGIYPDEVPAWQKRELEIIDVRSADEFELGSLPGARNIPAEVLRDHLDSFSSERPILVCCQIGSKSTLSQRMLIQHGFECMNLLGGYTLWRLFHPGEMTFEVTSEAVEKSDNLIEEGILDVRGMCCPGPMLKVKKHMKSHDTGTPIKILVDDVGFLHDFSNWCERFNHNIHDVHKEDNHYIVVCSK</sequence>
<proteinExistence type="inferred from homology"/>
<dbReference type="Gene3D" id="3.30.110.40">
    <property type="entry name" value="TusA-like domain"/>
    <property type="match status" value="1"/>
</dbReference>
<dbReference type="PROSITE" id="PS01148">
    <property type="entry name" value="UPF0033"/>
    <property type="match status" value="1"/>
</dbReference>
<reference evidence="8 9" key="1">
    <citation type="submission" date="2021-05" db="EMBL/GenBank/DDBJ databases">
        <title>Genetic and Functional Diversity in Clade A Lucinid endosymbionts from the Bahamas.</title>
        <authorList>
            <person name="Giani N.M."/>
            <person name="Engel A.S."/>
            <person name="Campbell B.J."/>
        </authorList>
    </citation>
    <scope>NUCLEOTIDE SEQUENCE [LARGE SCALE GENOMIC DNA]</scope>
    <source>
        <strain evidence="8">LUC16012Gg_MoonRockCtena</strain>
    </source>
</reference>
<dbReference type="CDD" id="cd00291">
    <property type="entry name" value="SirA_YedF_YeeD"/>
    <property type="match status" value="1"/>
</dbReference>
<evidence type="ECO:0000313" key="9">
    <source>
        <dbReference type="Proteomes" id="UP000770889"/>
    </source>
</evidence>
<dbReference type="Gene3D" id="3.40.250.10">
    <property type="entry name" value="Rhodanese-like domain"/>
    <property type="match status" value="1"/>
</dbReference>
<dbReference type="PRINTS" id="PR00368">
    <property type="entry name" value="FADPNR"/>
</dbReference>
<dbReference type="PRINTS" id="PR00411">
    <property type="entry name" value="PNDRDTASEI"/>
</dbReference>
<dbReference type="InterPro" id="IPR050260">
    <property type="entry name" value="FAD-bd_OxRdtase"/>
</dbReference>
<dbReference type="InterPro" id="IPR036188">
    <property type="entry name" value="FAD/NAD-bd_sf"/>
</dbReference>